<reference evidence="2" key="1">
    <citation type="journal article" date="2023" name="Nat. Plants">
        <title>Single-cell RNA sequencing provides a high-resolution roadmap for understanding the multicellular compartmentation of specialized metabolism.</title>
        <authorList>
            <person name="Sun S."/>
            <person name="Shen X."/>
            <person name="Li Y."/>
            <person name="Li Y."/>
            <person name="Wang S."/>
            <person name="Li R."/>
            <person name="Zhang H."/>
            <person name="Shen G."/>
            <person name="Guo B."/>
            <person name="Wei J."/>
            <person name="Xu J."/>
            <person name="St-Pierre B."/>
            <person name="Chen S."/>
            <person name="Sun C."/>
        </authorList>
    </citation>
    <scope>NUCLEOTIDE SEQUENCE [LARGE SCALE GENOMIC DNA]</scope>
</reference>
<protein>
    <submittedName>
        <fullName evidence="1">Uncharacterized protein</fullName>
    </submittedName>
</protein>
<evidence type="ECO:0000313" key="2">
    <source>
        <dbReference type="Proteomes" id="UP001060085"/>
    </source>
</evidence>
<sequence length="312" mass="36142">MAAASVNEINREKYVEELAMDGVDEVPHQYINNHPTAANDIKESLPLMDLPVVDFTRLITSSQLEKELEKLREALSSWGCFHIINHGMESVIDKMRKDARQFFQLPMDEKLKRYGKDNVALDQTQAEDWTDRIFLIVTPKDQRKMNLWPQNPHSFRKTLHEYTEGVTRIIETLVKFAAKALGLPENFFFEINFYPPCPKPELVFGLKQHTDGSVMTLVLPDEEVEGFHFHKDGQMVLSNGIFKSVYRAVTNKENGRMSIALFWSPEREKWIGPIDELISEKRPKLYKIAKNYTEIVYEAYRKGTSALEAMKL</sequence>
<keyword evidence="2" id="KW-1185">Reference proteome</keyword>
<gene>
    <name evidence="1" type="ORF">M9H77_06826</name>
</gene>
<dbReference type="Proteomes" id="UP001060085">
    <property type="component" value="Linkage Group LG02"/>
</dbReference>
<comment type="caution">
    <text evidence="1">The sequence shown here is derived from an EMBL/GenBank/DDBJ whole genome shotgun (WGS) entry which is preliminary data.</text>
</comment>
<dbReference type="EMBL" id="CM044702">
    <property type="protein sequence ID" value="KAI5675876.1"/>
    <property type="molecule type" value="Genomic_DNA"/>
</dbReference>
<proteinExistence type="predicted"/>
<organism evidence="1 2">
    <name type="scientific">Catharanthus roseus</name>
    <name type="common">Madagascar periwinkle</name>
    <name type="synonym">Vinca rosea</name>
    <dbReference type="NCBI Taxonomy" id="4058"/>
    <lineage>
        <taxon>Eukaryota</taxon>
        <taxon>Viridiplantae</taxon>
        <taxon>Streptophyta</taxon>
        <taxon>Embryophyta</taxon>
        <taxon>Tracheophyta</taxon>
        <taxon>Spermatophyta</taxon>
        <taxon>Magnoliopsida</taxon>
        <taxon>eudicotyledons</taxon>
        <taxon>Gunneridae</taxon>
        <taxon>Pentapetalae</taxon>
        <taxon>asterids</taxon>
        <taxon>lamiids</taxon>
        <taxon>Gentianales</taxon>
        <taxon>Apocynaceae</taxon>
        <taxon>Rauvolfioideae</taxon>
        <taxon>Vinceae</taxon>
        <taxon>Catharanthinae</taxon>
        <taxon>Catharanthus</taxon>
    </lineage>
</organism>
<accession>A0ACC0BTA8</accession>
<name>A0ACC0BTA8_CATRO</name>
<evidence type="ECO:0000313" key="1">
    <source>
        <dbReference type="EMBL" id="KAI5675876.1"/>
    </source>
</evidence>